<dbReference type="eggNOG" id="COG4886">
    <property type="taxonomic scope" value="Bacteria"/>
</dbReference>
<name>K8E406_CARML</name>
<organism evidence="3 4">
    <name type="scientific">Carnobacterium maltaromaticum LMA28</name>
    <dbReference type="NCBI Taxonomy" id="1234679"/>
    <lineage>
        <taxon>Bacteria</taxon>
        <taxon>Bacillati</taxon>
        <taxon>Bacillota</taxon>
        <taxon>Bacilli</taxon>
        <taxon>Lactobacillales</taxon>
        <taxon>Carnobacteriaceae</taxon>
        <taxon>Carnobacterium</taxon>
    </lineage>
</organism>
<evidence type="ECO:0000313" key="4">
    <source>
        <dbReference type="Proteomes" id="UP000000212"/>
    </source>
</evidence>
<proteinExistence type="predicted"/>
<feature type="chain" id="PRO_5003917035" evidence="1">
    <location>
        <begin position="27"/>
        <end position="233"/>
    </location>
</feature>
<reference evidence="4" key="1">
    <citation type="journal article" date="2013" name="Genome Announc.">
        <title>Complete Chromosome Sequence of Carnobacterium maltaromaticum LMA 28.</title>
        <authorList>
            <person name="Cailliez-Grimal C."/>
            <person name="Chaillou S."/>
            <person name="Anba-Mondoloni J."/>
            <person name="Loux V."/>
            <person name="Afzal M.I."/>
            <person name="Rahman A."/>
            <person name="Kergourlay G."/>
            <person name="Champomier-Verges M.C."/>
            <person name="Zagorec M."/>
            <person name="Dalgaard P."/>
            <person name="Leisner J.J."/>
            <person name="Prevost H."/>
            <person name="Revol-Junelles A.M."/>
            <person name="Borges F."/>
        </authorList>
    </citation>
    <scope>NUCLEOTIDE SEQUENCE</scope>
    <source>
        <strain evidence="4">LMA28</strain>
    </source>
</reference>
<dbReference type="AlphaFoldDB" id="K8E406"/>
<dbReference type="EMBL" id="HE999757">
    <property type="protein sequence ID" value="CCO11065.2"/>
    <property type="molecule type" value="Genomic_DNA"/>
</dbReference>
<protein>
    <submittedName>
        <fullName evidence="3">Protein</fullName>
    </submittedName>
</protein>
<dbReference type="Pfam" id="PF13731">
    <property type="entry name" value="WxL"/>
    <property type="match status" value="1"/>
</dbReference>
<feature type="domain" description="WxL" evidence="2">
    <location>
        <begin position="28"/>
        <end position="232"/>
    </location>
</feature>
<dbReference type="HOGENOM" id="CLU_067278_3_0_9"/>
<dbReference type="STRING" id="1234679.BN424_1624"/>
<dbReference type="InterPro" id="IPR027994">
    <property type="entry name" value="WxL_dom"/>
</dbReference>
<keyword evidence="1" id="KW-0732">Signal</keyword>
<sequence>MKNKLLISYVALTSSALLVNLTEVEASTTSQETSENIITFVGGGGDITGPVNPEDPDLPIVIDPADPNNPGTDNPGPLSLDFVSNIQFGEKKVSGKDQVYSALNKAPYVQVTDVRGTNVGWSLSVTASEFVATNDSTEVLKGAELSFKNPTVKAASKGNVSTPPTSNDVTLLNTETQTVMNANVNQGSGTWLTTWTTGTDSNDNVQLKVYAGSAKANTTYTADLKWALSDAPK</sequence>
<gene>
    <name evidence="3" type="ORF">BN424_1624</name>
</gene>
<dbReference type="RefSeq" id="WP_015076320.1">
    <property type="nucleotide sequence ID" value="NC_019425.2"/>
</dbReference>
<dbReference type="OrthoDB" id="2356942at2"/>
<keyword evidence="4" id="KW-1185">Reference proteome</keyword>
<dbReference type="KEGG" id="cml:BN424_1624"/>
<evidence type="ECO:0000313" key="3">
    <source>
        <dbReference type="EMBL" id="CCO11065.2"/>
    </source>
</evidence>
<evidence type="ECO:0000256" key="1">
    <source>
        <dbReference type="SAM" id="SignalP"/>
    </source>
</evidence>
<feature type="signal peptide" evidence="1">
    <location>
        <begin position="1"/>
        <end position="26"/>
    </location>
</feature>
<evidence type="ECO:0000259" key="2">
    <source>
        <dbReference type="Pfam" id="PF13731"/>
    </source>
</evidence>
<dbReference type="Proteomes" id="UP000000212">
    <property type="component" value="Chromosome"/>
</dbReference>
<accession>K8E406</accession>